<dbReference type="RefSeq" id="XP_022582974.1">
    <property type="nucleotide sequence ID" value="XM_022722519.1"/>
</dbReference>
<keyword evidence="10" id="KW-1185">Reference proteome</keyword>
<evidence type="ECO:0000256" key="1">
    <source>
        <dbReference type="ARBA" id="ARBA00004141"/>
    </source>
</evidence>
<keyword evidence="3 7" id="KW-1133">Transmembrane helix</keyword>
<keyword evidence="2 7" id="KW-0812">Transmembrane</keyword>
<dbReference type="AlphaFoldDB" id="A0A1L9SN37"/>
<accession>A0A1L9SN37</accession>
<dbReference type="VEuPathDB" id="FungiDB:ASPZODRAFT_130497"/>
<dbReference type="EMBL" id="KV878339">
    <property type="protein sequence ID" value="OJJ48464.1"/>
    <property type="molecule type" value="Genomic_DNA"/>
</dbReference>
<feature type="transmembrane region" description="Helical" evidence="7">
    <location>
        <begin position="185"/>
        <end position="204"/>
    </location>
</feature>
<feature type="region of interest" description="Disordered" evidence="6">
    <location>
        <begin position="333"/>
        <end position="391"/>
    </location>
</feature>
<sequence>MFELQPLLLSRGQAQEWTSNGGARGLAISIVFTILATIFVCARLYTRVSIMKRMEANDCMILFALANSFIFMGFFIVEAISGMGMHEAEIPPHILTRQMKAFWITIPFYNAALVSAKASILMQYFRVFPTKRMRVICWIMLTFVALFGLWAVLSAFLNCIPVAKFWNPTIPGYCLDKEALWFSNAGLHITTDLIILAIPIPALLSLDLPRRQKMALFGIFALGGFVCITSVIRLLALKKISGSTDPTYDNVGAAIWSAIECNTGIICACLPTLRPLISHFLPHILSTFSNGSRSEGTVPLSQERAPTYWNGMATISSTIGAPCDEVEYDDDEADVAGGIPLGPTGGSKMASFKESLRGSRRRGRESKATASSSSASSSLPPSPSKQDCDQV</sequence>
<feature type="transmembrane region" description="Helical" evidence="7">
    <location>
        <begin position="216"/>
        <end position="236"/>
    </location>
</feature>
<dbReference type="PANTHER" id="PTHR33048:SF132">
    <property type="entry name" value="MEMBRANE PROTEIN, PUTATIVE (AFU_ORTHOLOGUE AFUA_6G07820)-RELATED"/>
    <property type="match status" value="1"/>
</dbReference>
<feature type="transmembrane region" description="Helical" evidence="7">
    <location>
        <begin position="58"/>
        <end position="81"/>
    </location>
</feature>
<proteinExistence type="inferred from homology"/>
<dbReference type="Pfam" id="PF20684">
    <property type="entry name" value="Fung_rhodopsin"/>
    <property type="match status" value="1"/>
</dbReference>
<keyword evidence="4 7" id="KW-0472">Membrane</keyword>
<evidence type="ECO:0000313" key="10">
    <source>
        <dbReference type="Proteomes" id="UP000184188"/>
    </source>
</evidence>
<dbReference type="InterPro" id="IPR049326">
    <property type="entry name" value="Rhodopsin_dom_fungi"/>
</dbReference>
<dbReference type="STRING" id="1073090.A0A1L9SN37"/>
<comment type="similarity">
    <text evidence="5">Belongs to the SAT4 family.</text>
</comment>
<feature type="transmembrane region" description="Helical" evidence="7">
    <location>
        <begin position="135"/>
        <end position="157"/>
    </location>
</feature>
<evidence type="ECO:0000313" key="9">
    <source>
        <dbReference type="EMBL" id="OJJ48464.1"/>
    </source>
</evidence>
<evidence type="ECO:0000256" key="5">
    <source>
        <dbReference type="ARBA" id="ARBA00038359"/>
    </source>
</evidence>
<evidence type="ECO:0000259" key="8">
    <source>
        <dbReference type="Pfam" id="PF20684"/>
    </source>
</evidence>
<organism evidence="9 10">
    <name type="scientific">Penicilliopsis zonata CBS 506.65</name>
    <dbReference type="NCBI Taxonomy" id="1073090"/>
    <lineage>
        <taxon>Eukaryota</taxon>
        <taxon>Fungi</taxon>
        <taxon>Dikarya</taxon>
        <taxon>Ascomycota</taxon>
        <taxon>Pezizomycotina</taxon>
        <taxon>Eurotiomycetes</taxon>
        <taxon>Eurotiomycetidae</taxon>
        <taxon>Eurotiales</taxon>
        <taxon>Aspergillaceae</taxon>
        <taxon>Penicilliopsis</taxon>
    </lineage>
</organism>
<dbReference type="PANTHER" id="PTHR33048">
    <property type="entry name" value="PTH11-LIKE INTEGRAL MEMBRANE PROTEIN (AFU_ORTHOLOGUE AFUA_5G11245)"/>
    <property type="match status" value="1"/>
</dbReference>
<evidence type="ECO:0000256" key="3">
    <source>
        <dbReference type="ARBA" id="ARBA00022989"/>
    </source>
</evidence>
<dbReference type="InterPro" id="IPR052337">
    <property type="entry name" value="SAT4-like"/>
</dbReference>
<gene>
    <name evidence="9" type="ORF">ASPZODRAFT_130497</name>
</gene>
<feature type="transmembrane region" description="Helical" evidence="7">
    <location>
        <begin position="26"/>
        <end position="46"/>
    </location>
</feature>
<dbReference type="OrthoDB" id="444631at2759"/>
<evidence type="ECO:0000256" key="2">
    <source>
        <dbReference type="ARBA" id="ARBA00022692"/>
    </source>
</evidence>
<reference evidence="10" key="1">
    <citation type="journal article" date="2017" name="Genome Biol.">
        <title>Comparative genomics reveals high biological diversity and specific adaptations in the industrially and medically important fungal genus Aspergillus.</title>
        <authorList>
            <person name="de Vries R.P."/>
            <person name="Riley R."/>
            <person name="Wiebenga A."/>
            <person name="Aguilar-Osorio G."/>
            <person name="Amillis S."/>
            <person name="Uchima C.A."/>
            <person name="Anderluh G."/>
            <person name="Asadollahi M."/>
            <person name="Askin M."/>
            <person name="Barry K."/>
            <person name="Battaglia E."/>
            <person name="Bayram O."/>
            <person name="Benocci T."/>
            <person name="Braus-Stromeyer S.A."/>
            <person name="Caldana C."/>
            <person name="Canovas D."/>
            <person name="Cerqueira G.C."/>
            <person name="Chen F."/>
            <person name="Chen W."/>
            <person name="Choi C."/>
            <person name="Clum A."/>
            <person name="Dos Santos R.A."/>
            <person name="Damasio A.R."/>
            <person name="Diallinas G."/>
            <person name="Emri T."/>
            <person name="Fekete E."/>
            <person name="Flipphi M."/>
            <person name="Freyberg S."/>
            <person name="Gallo A."/>
            <person name="Gournas C."/>
            <person name="Habgood R."/>
            <person name="Hainaut M."/>
            <person name="Harispe M.L."/>
            <person name="Henrissat B."/>
            <person name="Hilden K.S."/>
            <person name="Hope R."/>
            <person name="Hossain A."/>
            <person name="Karabika E."/>
            <person name="Karaffa L."/>
            <person name="Karanyi Z."/>
            <person name="Krasevec N."/>
            <person name="Kuo A."/>
            <person name="Kusch H."/>
            <person name="LaButti K."/>
            <person name="Lagendijk E.L."/>
            <person name="Lapidus A."/>
            <person name="Levasseur A."/>
            <person name="Lindquist E."/>
            <person name="Lipzen A."/>
            <person name="Logrieco A.F."/>
            <person name="MacCabe A."/>
            <person name="Maekelae M.R."/>
            <person name="Malavazi I."/>
            <person name="Melin P."/>
            <person name="Meyer V."/>
            <person name="Mielnichuk N."/>
            <person name="Miskei M."/>
            <person name="Molnar A.P."/>
            <person name="Mule G."/>
            <person name="Ngan C.Y."/>
            <person name="Orejas M."/>
            <person name="Orosz E."/>
            <person name="Ouedraogo J.P."/>
            <person name="Overkamp K.M."/>
            <person name="Park H.-S."/>
            <person name="Perrone G."/>
            <person name="Piumi F."/>
            <person name="Punt P.J."/>
            <person name="Ram A.F."/>
            <person name="Ramon A."/>
            <person name="Rauscher S."/>
            <person name="Record E."/>
            <person name="Riano-Pachon D.M."/>
            <person name="Robert V."/>
            <person name="Roehrig J."/>
            <person name="Ruller R."/>
            <person name="Salamov A."/>
            <person name="Salih N.S."/>
            <person name="Samson R.A."/>
            <person name="Sandor E."/>
            <person name="Sanguinetti M."/>
            <person name="Schuetze T."/>
            <person name="Sepcic K."/>
            <person name="Shelest E."/>
            <person name="Sherlock G."/>
            <person name="Sophianopoulou V."/>
            <person name="Squina F.M."/>
            <person name="Sun H."/>
            <person name="Susca A."/>
            <person name="Todd R.B."/>
            <person name="Tsang A."/>
            <person name="Unkles S.E."/>
            <person name="van de Wiele N."/>
            <person name="van Rossen-Uffink D."/>
            <person name="Oliveira J.V."/>
            <person name="Vesth T.C."/>
            <person name="Visser J."/>
            <person name="Yu J.-H."/>
            <person name="Zhou M."/>
            <person name="Andersen M.R."/>
            <person name="Archer D.B."/>
            <person name="Baker S.E."/>
            <person name="Benoit I."/>
            <person name="Brakhage A.A."/>
            <person name="Braus G.H."/>
            <person name="Fischer R."/>
            <person name="Frisvad J.C."/>
            <person name="Goldman G.H."/>
            <person name="Houbraken J."/>
            <person name="Oakley B."/>
            <person name="Pocsi I."/>
            <person name="Scazzocchio C."/>
            <person name="Seiboth B."/>
            <person name="vanKuyk P.A."/>
            <person name="Wortman J."/>
            <person name="Dyer P.S."/>
            <person name="Grigoriev I.V."/>
        </authorList>
    </citation>
    <scope>NUCLEOTIDE SEQUENCE [LARGE SCALE GENOMIC DNA]</scope>
    <source>
        <strain evidence="10">CBS 506.65</strain>
    </source>
</reference>
<dbReference type="GO" id="GO:0016020">
    <property type="term" value="C:membrane"/>
    <property type="evidence" value="ECO:0007669"/>
    <property type="project" value="UniProtKB-SubCell"/>
</dbReference>
<feature type="domain" description="Rhodopsin" evidence="8">
    <location>
        <begin position="42"/>
        <end position="278"/>
    </location>
</feature>
<feature type="compositionally biased region" description="Low complexity" evidence="6">
    <location>
        <begin position="368"/>
        <end position="379"/>
    </location>
</feature>
<dbReference type="GeneID" id="34608984"/>
<dbReference type="Proteomes" id="UP000184188">
    <property type="component" value="Unassembled WGS sequence"/>
</dbReference>
<evidence type="ECO:0000256" key="6">
    <source>
        <dbReference type="SAM" id="MobiDB-lite"/>
    </source>
</evidence>
<evidence type="ECO:0000256" key="4">
    <source>
        <dbReference type="ARBA" id="ARBA00023136"/>
    </source>
</evidence>
<comment type="subcellular location">
    <subcellularLocation>
        <location evidence="1">Membrane</location>
        <topology evidence="1">Multi-pass membrane protein</topology>
    </subcellularLocation>
</comment>
<name>A0A1L9SN37_9EURO</name>
<feature type="transmembrane region" description="Helical" evidence="7">
    <location>
        <begin position="101"/>
        <end position="123"/>
    </location>
</feature>
<evidence type="ECO:0000256" key="7">
    <source>
        <dbReference type="SAM" id="Phobius"/>
    </source>
</evidence>
<protein>
    <recommendedName>
        <fullName evidence="8">Rhodopsin domain-containing protein</fullName>
    </recommendedName>
</protein>